<keyword evidence="5" id="KW-1185">Reference proteome</keyword>
<proteinExistence type="predicted"/>
<dbReference type="SUPFAM" id="SSF57845">
    <property type="entry name" value="B-box zinc-binding domain"/>
    <property type="match status" value="1"/>
</dbReference>
<evidence type="ECO:0000256" key="1">
    <source>
        <dbReference type="PROSITE-ProRule" id="PRU00024"/>
    </source>
</evidence>
<protein>
    <recommendedName>
        <fullName evidence="3">B box-type domain-containing protein</fullName>
    </recommendedName>
</protein>
<keyword evidence="1" id="KW-0479">Metal-binding</keyword>
<evidence type="ECO:0000256" key="2">
    <source>
        <dbReference type="SAM" id="MobiDB-lite"/>
    </source>
</evidence>
<accession>A0AA88XLI1</accession>
<evidence type="ECO:0000259" key="3">
    <source>
        <dbReference type="PROSITE" id="PS50119"/>
    </source>
</evidence>
<comment type="caution">
    <text evidence="4">The sequence shown here is derived from an EMBL/GenBank/DDBJ whole genome shotgun (WGS) entry which is preliminary data.</text>
</comment>
<dbReference type="PROSITE" id="PS50119">
    <property type="entry name" value="ZF_BBOX"/>
    <property type="match status" value="1"/>
</dbReference>
<reference evidence="4" key="1">
    <citation type="submission" date="2019-08" db="EMBL/GenBank/DDBJ databases">
        <title>The improved chromosome-level genome for the pearl oyster Pinctada fucata martensii using PacBio sequencing and Hi-C.</title>
        <authorList>
            <person name="Zheng Z."/>
        </authorList>
    </citation>
    <scope>NUCLEOTIDE SEQUENCE</scope>
    <source>
        <strain evidence="4">ZZ-2019</strain>
        <tissue evidence="4">Adductor muscle</tissue>
    </source>
</reference>
<gene>
    <name evidence="4" type="ORF">FSP39_013813</name>
</gene>
<dbReference type="InterPro" id="IPR047153">
    <property type="entry name" value="TRIM45/56/19-like"/>
</dbReference>
<dbReference type="GO" id="GO:0008270">
    <property type="term" value="F:zinc ion binding"/>
    <property type="evidence" value="ECO:0007669"/>
    <property type="project" value="UniProtKB-KW"/>
</dbReference>
<organism evidence="4 5">
    <name type="scientific">Pinctada imbricata</name>
    <name type="common">Atlantic pearl-oyster</name>
    <name type="synonym">Pinctada martensii</name>
    <dbReference type="NCBI Taxonomy" id="66713"/>
    <lineage>
        <taxon>Eukaryota</taxon>
        <taxon>Metazoa</taxon>
        <taxon>Spiralia</taxon>
        <taxon>Lophotrochozoa</taxon>
        <taxon>Mollusca</taxon>
        <taxon>Bivalvia</taxon>
        <taxon>Autobranchia</taxon>
        <taxon>Pteriomorphia</taxon>
        <taxon>Pterioida</taxon>
        <taxon>Pterioidea</taxon>
        <taxon>Pteriidae</taxon>
        <taxon>Pinctada</taxon>
    </lineage>
</organism>
<dbReference type="InterPro" id="IPR000315">
    <property type="entry name" value="Znf_B-box"/>
</dbReference>
<feature type="region of interest" description="Disordered" evidence="2">
    <location>
        <begin position="129"/>
        <end position="157"/>
    </location>
</feature>
<feature type="compositionally biased region" description="Basic and acidic residues" evidence="2">
    <location>
        <begin position="129"/>
        <end position="143"/>
    </location>
</feature>
<dbReference type="AlphaFoldDB" id="A0AA88XLI1"/>
<dbReference type="EMBL" id="VSWD01000011">
    <property type="protein sequence ID" value="KAK3088039.1"/>
    <property type="molecule type" value="Genomic_DNA"/>
</dbReference>
<dbReference type="PANTHER" id="PTHR25462">
    <property type="entry name" value="BONUS, ISOFORM C-RELATED"/>
    <property type="match status" value="1"/>
</dbReference>
<name>A0AA88XLI1_PINIB</name>
<keyword evidence="1" id="KW-0862">Zinc</keyword>
<keyword evidence="1" id="KW-0863">Zinc-finger</keyword>
<dbReference type="PANTHER" id="PTHR25462:SF296">
    <property type="entry name" value="MEIOTIC P26, ISOFORM F"/>
    <property type="match status" value="1"/>
</dbReference>
<dbReference type="Pfam" id="PF00643">
    <property type="entry name" value="zf-B_box"/>
    <property type="match status" value="1"/>
</dbReference>
<dbReference type="Gene3D" id="3.30.160.60">
    <property type="entry name" value="Classic Zinc Finger"/>
    <property type="match status" value="1"/>
</dbReference>
<dbReference type="Proteomes" id="UP001186944">
    <property type="component" value="Unassembled WGS sequence"/>
</dbReference>
<dbReference type="SMART" id="SM00336">
    <property type="entry name" value="BBOX"/>
    <property type="match status" value="1"/>
</dbReference>
<sequence>MAANIYVNEIELEPEECILHKGAKVNAICESCDEPVCLRCLLGSHNGHPIVDIQEARERVREDLLGHRRALRKEIKRMEANLRDYTEKEAENDRECGLALNKIRKRGKTLQTQLTKLLQDLENEVKDRQEQNQRLISEHKDPLESQIKNGHIKTERD</sequence>
<evidence type="ECO:0000313" key="4">
    <source>
        <dbReference type="EMBL" id="KAK3088039.1"/>
    </source>
</evidence>
<evidence type="ECO:0000313" key="5">
    <source>
        <dbReference type="Proteomes" id="UP001186944"/>
    </source>
</evidence>
<feature type="domain" description="B box-type" evidence="3">
    <location>
        <begin position="12"/>
        <end position="53"/>
    </location>
</feature>